<feature type="domain" description="Membrane protein NfeD2 N-terminal transmembrane" evidence="2">
    <location>
        <begin position="1"/>
        <end position="100"/>
    </location>
</feature>
<keyword evidence="1" id="KW-1133">Transmembrane helix</keyword>
<accession>A0ABS4FQG5</accession>
<proteinExistence type="predicted"/>
<feature type="transmembrane region" description="Helical" evidence="1">
    <location>
        <begin position="71"/>
        <end position="91"/>
    </location>
</feature>
<sequence length="173" mass="18475">MESLYWGCLIGGSVFAIVSVVLGDLIGSFIDGVFDFFAVDFFKPIILSSAVTSFGGAGILLGRYSPLTTSAVLIFSIVIALLLCVVIYFGYVKPMENSENSTSYSIKELPGKLGEVTVPIPEQGFGEVMINFVAGNTLHIASSWDQRQIPVGTKVVVIDTEDGVVKVSELEPA</sequence>
<gene>
    <name evidence="3" type="ORF">J2Z32_001444</name>
</gene>
<dbReference type="GO" id="GO:0008233">
    <property type="term" value="F:peptidase activity"/>
    <property type="evidence" value="ECO:0007669"/>
    <property type="project" value="UniProtKB-KW"/>
</dbReference>
<dbReference type="EMBL" id="JAGGKG010000005">
    <property type="protein sequence ID" value="MBP1904820.1"/>
    <property type="molecule type" value="Genomic_DNA"/>
</dbReference>
<keyword evidence="1" id="KW-0812">Transmembrane</keyword>
<comment type="caution">
    <text evidence="3">The sequence shown here is derived from an EMBL/GenBank/DDBJ whole genome shotgun (WGS) entry which is preliminary data.</text>
</comment>
<organism evidence="3 4">
    <name type="scientific">Paenibacillus turicensis</name>
    <dbReference type="NCBI Taxonomy" id="160487"/>
    <lineage>
        <taxon>Bacteria</taxon>
        <taxon>Bacillati</taxon>
        <taxon>Bacillota</taxon>
        <taxon>Bacilli</taxon>
        <taxon>Bacillales</taxon>
        <taxon>Paenibacillaceae</taxon>
        <taxon>Paenibacillus</taxon>
    </lineage>
</organism>
<dbReference type="InterPro" id="IPR012340">
    <property type="entry name" value="NA-bd_OB-fold"/>
</dbReference>
<keyword evidence="3" id="KW-0645">Protease</keyword>
<name>A0ABS4FQG5_9BACL</name>
<dbReference type="Proteomes" id="UP001519272">
    <property type="component" value="Unassembled WGS sequence"/>
</dbReference>
<evidence type="ECO:0000259" key="2">
    <source>
        <dbReference type="Pfam" id="PF25842"/>
    </source>
</evidence>
<dbReference type="Gene3D" id="2.40.50.140">
    <property type="entry name" value="Nucleic acid-binding proteins"/>
    <property type="match status" value="1"/>
</dbReference>
<dbReference type="InterPro" id="IPR058653">
    <property type="entry name" value="NfeD2_TM"/>
</dbReference>
<reference evidence="3 4" key="1">
    <citation type="submission" date="2021-03" db="EMBL/GenBank/DDBJ databases">
        <title>Genomic Encyclopedia of Type Strains, Phase IV (KMG-IV): sequencing the most valuable type-strain genomes for metagenomic binning, comparative biology and taxonomic classification.</title>
        <authorList>
            <person name="Goeker M."/>
        </authorList>
    </citation>
    <scope>NUCLEOTIDE SEQUENCE [LARGE SCALE GENOMIC DNA]</scope>
    <source>
        <strain evidence="3 4">DSM 14349</strain>
    </source>
</reference>
<evidence type="ECO:0000256" key="1">
    <source>
        <dbReference type="SAM" id="Phobius"/>
    </source>
</evidence>
<feature type="transmembrane region" description="Helical" evidence="1">
    <location>
        <begin position="7"/>
        <end position="30"/>
    </location>
</feature>
<keyword evidence="4" id="KW-1185">Reference proteome</keyword>
<dbReference type="GO" id="GO:0006508">
    <property type="term" value="P:proteolysis"/>
    <property type="evidence" value="ECO:0007669"/>
    <property type="project" value="UniProtKB-KW"/>
</dbReference>
<evidence type="ECO:0000313" key="3">
    <source>
        <dbReference type="EMBL" id="MBP1904820.1"/>
    </source>
</evidence>
<protein>
    <submittedName>
        <fullName evidence="3">Membrane protein implicated in regulation of membrane protease activity</fullName>
    </submittedName>
</protein>
<dbReference type="Pfam" id="PF25842">
    <property type="entry name" value="NfeD_TM"/>
    <property type="match status" value="1"/>
</dbReference>
<keyword evidence="3" id="KW-0378">Hydrolase</keyword>
<feature type="transmembrane region" description="Helical" evidence="1">
    <location>
        <begin position="42"/>
        <end position="64"/>
    </location>
</feature>
<dbReference type="RefSeq" id="WP_210088492.1">
    <property type="nucleotide sequence ID" value="NZ_JAGGKG010000005.1"/>
</dbReference>
<evidence type="ECO:0000313" key="4">
    <source>
        <dbReference type="Proteomes" id="UP001519272"/>
    </source>
</evidence>
<keyword evidence="1" id="KW-0472">Membrane</keyword>